<feature type="region of interest" description="Disordered" evidence="1">
    <location>
        <begin position="1"/>
        <end position="39"/>
    </location>
</feature>
<evidence type="ECO:0000313" key="2">
    <source>
        <dbReference type="EMBL" id="GLW74615.1"/>
    </source>
</evidence>
<sequence>MPGRSLDDGVDAGRWSGDPPIRTVPAPASEPGPIGSGPWPPGLIRAGCLVNAHLLRQEYCGVTGVAAPYELLADIPPKDPTGGPVPPGEVPP</sequence>
<organism evidence="2 3">
    <name type="scientific">Kitasatospora phosalacinea</name>
    <dbReference type="NCBI Taxonomy" id="2065"/>
    <lineage>
        <taxon>Bacteria</taxon>
        <taxon>Bacillati</taxon>
        <taxon>Actinomycetota</taxon>
        <taxon>Actinomycetes</taxon>
        <taxon>Kitasatosporales</taxon>
        <taxon>Streptomycetaceae</taxon>
        <taxon>Kitasatospora</taxon>
    </lineage>
</organism>
<evidence type="ECO:0000313" key="3">
    <source>
        <dbReference type="Proteomes" id="UP001165041"/>
    </source>
</evidence>
<gene>
    <name evidence="2" type="ORF">Kpho02_69130</name>
</gene>
<accession>A0A9W6V6X2</accession>
<comment type="caution">
    <text evidence="2">The sequence shown here is derived from an EMBL/GenBank/DDBJ whole genome shotgun (WGS) entry which is preliminary data.</text>
</comment>
<protein>
    <submittedName>
        <fullName evidence="2">Uncharacterized protein</fullName>
    </submittedName>
</protein>
<dbReference type="AlphaFoldDB" id="A0A9W6V6X2"/>
<proteinExistence type="predicted"/>
<reference evidence="2" key="1">
    <citation type="submission" date="2023-02" db="EMBL/GenBank/DDBJ databases">
        <title>Kitasatospora phosalacinea NBRC 14627.</title>
        <authorList>
            <person name="Ichikawa N."/>
            <person name="Sato H."/>
            <person name="Tonouchi N."/>
        </authorList>
    </citation>
    <scope>NUCLEOTIDE SEQUENCE</scope>
    <source>
        <strain evidence="2">NBRC 14627</strain>
    </source>
</reference>
<evidence type="ECO:0000256" key="1">
    <source>
        <dbReference type="SAM" id="MobiDB-lite"/>
    </source>
</evidence>
<name>A0A9W6V6X2_9ACTN</name>
<dbReference type="Proteomes" id="UP001165041">
    <property type="component" value="Unassembled WGS sequence"/>
</dbReference>
<dbReference type="EMBL" id="BSSA01000037">
    <property type="protein sequence ID" value="GLW74615.1"/>
    <property type="molecule type" value="Genomic_DNA"/>
</dbReference>